<keyword evidence="2" id="KW-1185">Reference proteome</keyword>
<protein>
    <submittedName>
        <fullName evidence="1">Uncharacterized protein</fullName>
    </submittedName>
</protein>
<dbReference type="Proteomes" id="UP000324781">
    <property type="component" value="Unassembled WGS sequence"/>
</dbReference>
<sequence length="47" mass="5219">MTDKAGQKVGPGEYKAVITVLAVQEAVNAYKFDNSQFTAVIYFYLND</sequence>
<organism evidence="1 2">
    <name type="scientific">Thermoclostridium caenicola</name>
    <dbReference type="NCBI Taxonomy" id="659425"/>
    <lineage>
        <taxon>Bacteria</taxon>
        <taxon>Bacillati</taxon>
        <taxon>Bacillota</taxon>
        <taxon>Clostridia</taxon>
        <taxon>Eubacteriales</taxon>
        <taxon>Oscillospiraceae</taxon>
        <taxon>Thermoclostridium</taxon>
    </lineage>
</organism>
<gene>
    <name evidence="1" type="ORF">SAMN05444373_102312</name>
</gene>
<evidence type="ECO:0000313" key="1">
    <source>
        <dbReference type="EMBL" id="SHJ07923.1"/>
    </source>
</evidence>
<reference evidence="1 2" key="1">
    <citation type="submission" date="2016-11" db="EMBL/GenBank/DDBJ databases">
        <authorList>
            <person name="Varghese N."/>
            <person name="Submissions S."/>
        </authorList>
    </citation>
    <scope>NUCLEOTIDE SEQUENCE [LARGE SCALE GENOMIC DNA]</scope>
    <source>
        <strain evidence="1 2">DSM 19027</strain>
    </source>
</reference>
<name>A0A1M6GDB7_9FIRM</name>
<proteinExistence type="predicted"/>
<dbReference type="AlphaFoldDB" id="A0A1M6GDB7"/>
<accession>A0A1M6GDB7</accession>
<dbReference type="EMBL" id="FQZP01000023">
    <property type="protein sequence ID" value="SHJ07923.1"/>
    <property type="molecule type" value="Genomic_DNA"/>
</dbReference>
<evidence type="ECO:0000313" key="2">
    <source>
        <dbReference type="Proteomes" id="UP000324781"/>
    </source>
</evidence>